<name>A0A554VPJ9_9FLAO</name>
<gene>
    <name evidence="8" type="ORF">FOF46_04950</name>
</gene>
<organism evidence="8 9">
    <name type="scientific">Aquimarina algiphila</name>
    <dbReference type="NCBI Taxonomy" id="2047982"/>
    <lineage>
        <taxon>Bacteria</taxon>
        <taxon>Pseudomonadati</taxon>
        <taxon>Bacteroidota</taxon>
        <taxon>Flavobacteriia</taxon>
        <taxon>Flavobacteriales</taxon>
        <taxon>Flavobacteriaceae</taxon>
        <taxon>Aquimarina</taxon>
    </lineage>
</organism>
<dbReference type="OrthoDB" id="7527071at2"/>
<dbReference type="Pfam" id="PF13434">
    <property type="entry name" value="Lys_Orn_oxgnase"/>
    <property type="match status" value="1"/>
</dbReference>
<dbReference type="PANTHER" id="PTHR42802">
    <property type="entry name" value="MONOOXYGENASE"/>
    <property type="match status" value="1"/>
</dbReference>
<evidence type="ECO:0000256" key="4">
    <source>
        <dbReference type="ARBA" id="ARBA00022630"/>
    </source>
</evidence>
<dbReference type="PANTHER" id="PTHR42802:SF1">
    <property type="entry name" value="L-ORNITHINE N(5)-MONOOXYGENASE"/>
    <property type="match status" value="1"/>
</dbReference>
<evidence type="ECO:0000256" key="7">
    <source>
        <dbReference type="ARBA" id="ARBA00023002"/>
    </source>
</evidence>
<dbReference type="GO" id="GO:0016491">
    <property type="term" value="F:oxidoreductase activity"/>
    <property type="evidence" value="ECO:0007669"/>
    <property type="project" value="UniProtKB-KW"/>
</dbReference>
<dbReference type="PROSITE" id="PS51257">
    <property type="entry name" value="PROKAR_LIPOPROTEIN"/>
    <property type="match status" value="1"/>
</dbReference>
<sequence length="446" mass="51916">MMVNDSKILDFVAVGIGPFNLGLACLTNPIDDLKGVFLDKSSGFDWHPGMLLQDTTLQIPFMADLVTLADPTSPFSFLNYSKEQGRMYSFYIKENFLLLRNEYNQYCQWAIQKLPNLFFNTEVIHTQYDESEQCYIITSRCTQTEEIKIYRAKKLILGTGTHPYVPACCKELEGKAIHSSSYLQYKSDLQSKKAITILGSGQSAAEIFYDLLQDIDTKGYHLNWITRSPRFFPLEYSKLTLEMTSPEYVDYFYNLSQIKKDDLIKNQKHLYKGINQNLIADIYDMIYTKQLTNDNIKIGLRTNSELTKAKYEYNQDVFNLELHQTEQDKMYRHQTEALVLATGYTYKMPEFIDGIADLIQWDDQSRYAVHRNYSIDKQAKDIFVQNAELHTHGFVTPDLGMACYRNSFIIKELTGKEYYAIEKRIAFQQFEVTKEEEITIEEPILK</sequence>
<dbReference type="InterPro" id="IPR025700">
    <property type="entry name" value="Lys/Orn_oxygenase"/>
</dbReference>
<keyword evidence="4" id="KW-0285">Flavoprotein</keyword>
<proteinExistence type="inferred from homology"/>
<dbReference type="EMBL" id="VLNR01000007">
    <property type="protein sequence ID" value="TSE10385.1"/>
    <property type="molecule type" value="Genomic_DNA"/>
</dbReference>
<dbReference type="InterPro" id="IPR036188">
    <property type="entry name" value="FAD/NAD-bd_sf"/>
</dbReference>
<keyword evidence="6" id="KW-0521">NADP</keyword>
<dbReference type="Proteomes" id="UP000318833">
    <property type="component" value="Unassembled WGS sequence"/>
</dbReference>
<accession>A0A554VPJ9</accession>
<keyword evidence="7" id="KW-0560">Oxidoreductase</keyword>
<evidence type="ECO:0000256" key="1">
    <source>
        <dbReference type="ARBA" id="ARBA00001974"/>
    </source>
</evidence>
<comment type="cofactor">
    <cofactor evidence="1">
        <name>FAD</name>
        <dbReference type="ChEBI" id="CHEBI:57692"/>
    </cofactor>
</comment>
<keyword evidence="9" id="KW-1185">Reference proteome</keyword>
<dbReference type="SUPFAM" id="SSF51905">
    <property type="entry name" value="FAD/NAD(P)-binding domain"/>
    <property type="match status" value="1"/>
</dbReference>
<evidence type="ECO:0000256" key="3">
    <source>
        <dbReference type="ARBA" id="ARBA00007588"/>
    </source>
</evidence>
<dbReference type="Gene3D" id="3.50.50.60">
    <property type="entry name" value="FAD/NAD(P)-binding domain"/>
    <property type="match status" value="1"/>
</dbReference>
<protein>
    <submittedName>
        <fullName evidence="8">Alcaligin biosynthesis protein</fullName>
    </submittedName>
</protein>
<evidence type="ECO:0000256" key="5">
    <source>
        <dbReference type="ARBA" id="ARBA00022827"/>
    </source>
</evidence>
<evidence type="ECO:0000256" key="2">
    <source>
        <dbReference type="ARBA" id="ARBA00004924"/>
    </source>
</evidence>
<comment type="similarity">
    <text evidence="3">Belongs to the lysine N(6)-hydroxylase/L-ornithine N(5)-oxygenase family.</text>
</comment>
<reference evidence="8 9" key="1">
    <citation type="submission" date="2019-07" db="EMBL/GenBank/DDBJ databases">
        <title>The draft genome sequence of Aquimarina algiphila M91.</title>
        <authorList>
            <person name="Meng X."/>
        </authorList>
    </citation>
    <scope>NUCLEOTIDE SEQUENCE [LARGE SCALE GENOMIC DNA]</scope>
    <source>
        <strain evidence="8 9">M91</strain>
    </source>
</reference>
<evidence type="ECO:0000313" key="8">
    <source>
        <dbReference type="EMBL" id="TSE10385.1"/>
    </source>
</evidence>
<dbReference type="AlphaFoldDB" id="A0A554VPJ9"/>
<evidence type="ECO:0000313" key="9">
    <source>
        <dbReference type="Proteomes" id="UP000318833"/>
    </source>
</evidence>
<keyword evidence="5" id="KW-0274">FAD</keyword>
<evidence type="ECO:0000256" key="6">
    <source>
        <dbReference type="ARBA" id="ARBA00022857"/>
    </source>
</evidence>
<comment type="pathway">
    <text evidence="2">Siderophore biosynthesis.</text>
</comment>
<comment type="caution">
    <text evidence="8">The sequence shown here is derived from an EMBL/GenBank/DDBJ whole genome shotgun (WGS) entry which is preliminary data.</text>
</comment>